<feature type="region of interest" description="Disordered" evidence="1">
    <location>
        <begin position="38"/>
        <end position="63"/>
    </location>
</feature>
<dbReference type="Proteomes" id="UP000225706">
    <property type="component" value="Unassembled WGS sequence"/>
</dbReference>
<evidence type="ECO:0000313" key="3">
    <source>
        <dbReference type="Proteomes" id="UP000225706"/>
    </source>
</evidence>
<reference evidence="3" key="1">
    <citation type="journal article" date="2017" name="bioRxiv">
        <title>Comparative analysis of the genomes of Stylophora pistillata and Acropora digitifera provides evidence for extensive differences between species of corals.</title>
        <authorList>
            <person name="Voolstra C.R."/>
            <person name="Li Y."/>
            <person name="Liew Y.J."/>
            <person name="Baumgarten S."/>
            <person name="Zoccola D."/>
            <person name="Flot J.-F."/>
            <person name="Tambutte S."/>
            <person name="Allemand D."/>
            <person name="Aranda M."/>
        </authorList>
    </citation>
    <scope>NUCLEOTIDE SEQUENCE [LARGE SCALE GENOMIC DNA]</scope>
</reference>
<sequence length="106" mass="12429">MAEAGKISEEVRRRRWNWIRHIMRKERNDDCAVAFGWTPKKKEKRPTENNMAANGGEGEKRRRLQNMESCTPCSCRPNTVEERRPSLMCLLAQRDLGEKNIPVVKF</sequence>
<evidence type="ECO:0000256" key="1">
    <source>
        <dbReference type="SAM" id="MobiDB-lite"/>
    </source>
</evidence>
<protein>
    <submittedName>
        <fullName evidence="2">Uncharacterized protein</fullName>
    </submittedName>
</protein>
<keyword evidence="3" id="KW-1185">Reference proteome</keyword>
<proteinExistence type="predicted"/>
<dbReference type="EMBL" id="LSMT01000025">
    <property type="protein sequence ID" value="PFX32238.1"/>
    <property type="molecule type" value="Genomic_DNA"/>
</dbReference>
<evidence type="ECO:0000313" key="2">
    <source>
        <dbReference type="EMBL" id="PFX32238.1"/>
    </source>
</evidence>
<dbReference type="AlphaFoldDB" id="A0A2B4SUI4"/>
<comment type="caution">
    <text evidence="2">The sequence shown here is derived from an EMBL/GenBank/DDBJ whole genome shotgun (WGS) entry which is preliminary data.</text>
</comment>
<gene>
    <name evidence="2" type="ORF">AWC38_SpisGene2896</name>
</gene>
<accession>A0A2B4SUI4</accession>
<organism evidence="2 3">
    <name type="scientific">Stylophora pistillata</name>
    <name type="common">Smooth cauliflower coral</name>
    <dbReference type="NCBI Taxonomy" id="50429"/>
    <lineage>
        <taxon>Eukaryota</taxon>
        <taxon>Metazoa</taxon>
        <taxon>Cnidaria</taxon>
        <taxon>Anthozoa</taxon>
        <taxon>Hexacorallia</taxon>
        <taxon>Scleractinia</taxon>
        <taxon>Astrocoeniina</taxon>
        <taxon>Pocilloporidae</taxon>
        <taxon>Stylophora</taxon>
    </lineage>
</organism>
<name>A0A2B4SUI4_STYPI</name>